<dbReference type="Proteomes" id="UP001143545">
    <property type="component" value="Unassembled WGS sequence"/>
</dbReference>
<protein>
    <recommendedName>
        <fullName evidence="1">Phage head morphogenesis domain-containing protein</fullName>
    </recommendedName>
</protein>
<name>A0A9W6B6P2_9FLAO</name>
<evidence type="ECO:0000313" key="3">
    <source>
        <dbReference type="Proteomes" id="UP001143545"/>
    </source>
</evidence>
<dbReference type="NCBIfam" id="TIGR01641">
    <property type="entry name" value="phageSPP1_gp7"/>
    <property type="match status" value="1"/>
</dbReference>
<reference evidence="2" key="1">
    <citation type="submission" date="2022-07" db="EMBL/GenBank/DDBJ databases">
        <title>Taxonomy of Novel Oxalotrophic and Methylotrophic Bacteria.</title>
        <authorList>
            <person name="Sahin N."/>
            <person name="Tani A."/>
        </authorList>
    </citation>
    <scope>NUCLEOTIDE SEQUENCE</scope>
    <source>
        <strain evidence="2">AM327</strain>
    </source>
</reference>
<organism evidence="2 3">
    <name type="scientific">Neptunitalea chrysea</name>
    <dbReference type="NCBI Taxonomy" id="1647581"/>
    <lineage>
        <taxon>Bacteria</taxon>
        <taxon>Pseudomonadati</taxon>
        <taxon>Bacteroidota</taxon>
        <taxon>Flavobacteriia</taxon>
        <taxon>Flavobacteriales</taxon>
        <taxon>Flavobacteriaceae</taxon>
        <taxon>Neptunitalea</taxon>
    </lineage>
</organism>
<dbReference type="AlphaFoldDB" id="A0A9W6B6P2"/>
<proteinExistence type="predicted"/>
<accession>A0A9W6B6P2</accession>
<keyword evidence="3" id="KW-1185">Reference proteome</keyword>
<comment type="caution">
    <text evidence="2">The sequence shown here is derived from an EMBL/GenBank/DDBJ whole genome shotgun (WGS) entry which is preliminary data.</text>
</comment>
<evidence type="ECO:0000259" key="1">
    <source>
        <dbReference type="Pfam" id="PF04233"/>
    </source>
</evidence>
<dbReference type="InterPro" id="IPR006528">
    <property type="entry name" value="Phage_head_morphogenesis_dom"/>
</dbReference>
<evidence type="ECO:0000313" key="2">
    <source>
        <dbReference type="EMBL" id="GLB51718.1"/>
    </source>
</evidence>
<dbReference type="EMBL" id="BRVP01000004">
    <property type="protein sequence ID" value="GLB51718.1"/>
    <property type="molecule type" value="Genomic_DNA"/>
</dbReference>
<dbReference type="Pfam" id="PF04233">
    <property type="entry name" value="Phage_Mu_F"/>
    <property type="match status" value="1"/>
</dbReference>
<gene>
    <name evidence="2" type="ORF">NBRC110019_07570</name>
</gene>
<feature type="domain" description="Phage head morphogenesis" evidence="1">
    <location>
        <begin position="150"/>
        <end position="233"/>
    </location>
</feature>
<dbReference type="Gene3D" id="3.40.1350.120">
    <property type="match status" value="1"/>
</dbReference>
<sequence length="452" mass="51573">MKKKKPEPDVSAILKEITATYHGADCTCGMCSGSGAATIEALSIGQYEKLIDTIAKQLHEGTLKPEQLNQELITETYNDIAKAAKQGYGKEWTSFPADGKGSLPAELKKNIYAFSGVKTYAQLEAINELLYDKDGKLRPYNEFEVLARKHNRQYNKNYLQAEYQTARTAAQMAEKWERLQESKHLFPNLKYQTVGDDRVRADHERLDGIIKPIDDSFWSKYYPPLDWRCRCDVVATAEPINQYKEEDLPPVQFKGNVGKDKEIFTRKGNFFKLAAGKENVQRNMELSKLNAPYETAFKSGGKKVQVSLFKDEEDFEQNYNAAMVLADQLAIDVFIRPHINVDGHKNPEYLINNKLSDLKWKFKTDNYKGISNAFNAAKKQDLESIVFDFSYAFKNLDIEKVKDAVAMKVNANSGKRYEGLYFIYGSKAVYVTREEILNNQLLEKLKTIKADS</sequence>